<dbReference type="Proteomes" id="UP000789396">
    <property type="component" value="Unassembled WGS sequence"/>
</dbReference>
<name>A0A9N9J6D3_9GLOM</name>
<evidence type="ECO:0000313" key="2">
    <source>
        <dbReference type="Proteomes" id="UP000789396"/>
    </source>
</evidence>
<reference evidence="1" key="1">
    <citation type="submission" date="2021-06" db="EMBL/GenBank/DDBJ databases">
        <authorList>
            <person name="Kallberg Y."/>
            <person name="Tangrot J."/>
            <person name="Rosling A."/>
        </authorList>
    </citation>
    <scope>NUCLEOTIDE SEQUENCE</scope>
    <source>
        <strain evidence="1">IN212</strain>
    </source>
</reference>
<gene>
    <name evidence="1" type="ORF">RFULGI_LOCUS14785</name>
</gene>
<feature type="non-terminal residue" evidence="1">
    <location>
        <position position="1"/>
    </location>
</feature>
<dbReference type="AlphaFoldDB" id="A0A9N9J6D3"/>
<organism evidence="1 2">
    <name type="scientific">Racocetra fulgida</name>
    <dbReference type="NCBI Taxonomy" id="60492"/>
    <lineage>
        <taxon>Eukaryota</taxon>
        <taxon>Fungi</taxon>
        <taxon>Fungi incertae sedis</taxon>
        <taxon>Mucoromycota</taxon>
        <taxon>Glomeromycotina</taxon>
        <taxon>Glomeromycetes</taxon>
        <taxon>Diversisporales</taxon>
        <taxon>Gigasporaceae</taxon>
        <taxon>Racocetra</taxon>
    </lineage>
</organism>
<evidence type="ECO:0000313" key="1">
    <source>
        <dbReference type="EMBL" id="CAG8767177.1"/>
    </source>
</evidence>
<feature type="non-terminal residue" evidence="1">
    <location>
        <position position="77"/>
    </location>
</feature>
<comment type="caution">
    <text evidence="1">The sequence shown here is derived from an EMBL/GenBank/DDBJ whole genome shotgun (WGS) entry which is preliminary data.</text>
</comment>
<dbReference type="EMBL" id="CAJVPZ010044230">
    <property type="protein sequence ID" value="CAG8767177.1"/>
    <property type="molecule type" value="Genomic_DNA"/>
</dbReference>
<proteinExistence type="predicted"/>
<accession>A0A9N9J6D3</accession>
<protein>
    <submittedName>
        <fullName evidence="1">2273_t:CDS:1</fullName>
    </submittedName>
</protein>
<keyword evidence="2" id="KW-1185">Reference proteome</keyword>
<sequence>NTKIIKIDTNNKILKISGPLLFGLTLLSIKNVCQILALNYNLKIHPFEDLNYIKIKWVQFEIEDEQFDISFRKVDEK</sequence>